<gene>
    <name evidence="1" type="ORF">MGSAQ_001481</name>
</gene>
<protein>
    <submittedName>
        <fullName evidence="1">Uncharacterized protein</fullName>
    </submittedName>
</protein>
<evidence type="ECO:0000313" key="1">
    <source>
        <dbReference type="EMBL" id="KTF07023.1"/>
    </source>
</evidence>
<accession>A0A1B6NUH4</accession>
<proteinExistence type="predicted"/>
<name>A0A1B6NUH4_9ZZZZ</name>
<sequence length="56" mass="6816">MLCHGRNCKITFKEKKTLQRDEYFRLFFNHLAKGVLVLLKTRREKFSHPLKEIHDT</sequence>
<dbReference type="AlphaFoldDB" id="A0A1B6NUH4"/>
<comment type="caution">
    <text evidence="1">The sequence shown here is derived from an EMBL/GenBank/DDBJ whole genome shotgun (WGS) entry which is preliminary data.</text>
</comment>
<organism evidence="1">
    <name type="scientific">marine sediment metagenome</name>
    <dbReference type="NCBI Taxonomy" id="412755"/>
    <lineage>
        <taxon>unclassified sequences</taxon>
        <taxon>metagenomes</taxon>
        <taxon>ecological metagenomes</taxon>
    </lineage>
</organism>
<reference evidence="1" key="1">
    <citation type="submission" date="2013-11" db="EMBL/GenBank/DDBJ databases">
        <title>Microbial diversity, functional groups and degradation webs in Northern and Southern Mediterranean and Red Sea marine crude oil polluted sites.</title>
        <authorList>
            <person name="Daffonchio D."/>
            <person name="Mapelli F."/>
            <person name="Ferrer M."/>
            <person name="Richter M."/>
            <person name="Cherif A."/>
            <person name="Malkawi H.I."/>
            <person name="Yakimov M.M."/>
            <person name="Abdel-Fattah Y.R."/>
            <person name="Blaghen M."/>
            <person name="Golyshin P.N."/>
            <person name="Kalogerakis N."/>
            <person name="Boon N."/>
            <person name="Magagnini M."/>
            <person name="Fava F."/>
        </authorList>
    </citation>
    <scope>NUCLEOTIDE SEQUENCE</scope>
</reference>
<dbReference type="EMBL" id="AYSL01000802">
    <property type="protein sequence ID" value="KTF07023.1"/>
    <property type="molecule type" value="Genomic_DNA"/>
</dbReference>